<dbReference type="AlphaFoldDB" id="A0A6C0D851"/>
<accession>A0A6C0D851</accession>
<dbReference type="EMBL" id="MN739543">
    <property type="protein sequence ID" value="QHT12324.1"/>
    <property type="molecule type" value="Genomic_DNA"/>
</dbReference>
<feature type="compositionally biased region" description="Low complexity" evidence="1">
    <location>
        <begin position="164"/>
        <end position="180"/>
    </location>
</feature>
<evidence type="ECO:0000256" key="1">
    <source>
        <dbReference type="SAM" id="MobiDB-lite"/>
    </source>
</evidence>
<reference evidence="2" key="1">
    <citation type="journal article" date="2020" name="Nature">
        <title>Giant virus diversity and host interactions through global metagenomics.</title>
        <authorList>
            <person name="Schulz F."/>
            <person name="Roux S."/>
            <person name="Paez-Espino D."/>
            <person name="Jungbluth S."/>
            <person name="Walsh D.A."/>
            <person name="Denef V.J."/>
            <person name="McMahon K.D."/>
            <person name="Konstantinidis K.T."/>
            <person name="Eloe-Fadrosh E.A."/>
            <person name="Kyrpides N.C."/>
            <person name="Woyke T."/>
        </authorList>
    </citation>
    <scope>NUCLEOTIDE SEQUENCE</scope>
    <source>
        <strain evidence="2">GVMAG-M-3300023174-129</strain>
    </source>
</reference>
<organism evidence="2">
    <name type="scientific">viral metagenome</name>
    <dbReference type="NCBI Taxonomy" id="1070528"/>
    <lineage>
        <taxon>unclassified sequences</taxon>
        <taxon>metagenomes</taxon>
        <taxon>organismal metagenomes</taxon>
    </lineage>
</organism>
<evidence type="ECO:0000313" key="2">
    <source>
        <dbReference type="EMBL" id="QHT12324.1"/>
    </source>
</evidence>
<protein>
    <submittedName>
        <fullName evidence="2">Uncharacterized protein</fullName>
    </submittedName>
</protein>
<name>A0A6C0D851_9ZZZZ</name>
<sequence>MECKTIKSALRLINYIIYMNRNRTIRKHHDLSGATIFKDYSLNEGLQELLKKESEVAFKKPWHRLERGMRLNRLRLFVDNMKDSKGLQETEATGLFQLLAKSLEKKLLNSKNAVVYDIETEKILEIKNLVMHQKADGSYVFQLLDKPLRNSVTMRKKNSSLTSQQHQHQQQPQQQQQQET</sequence>
<proteinExistence type="predicted"/>
<feature type="region of interest" description="Disordered" evidence="1">
    <location>
        <begin position="155"/>
        <end position="180"/>
    </location>
</feature>